<feature type="region of interest" description="Disordered" evidence="1">
    <location>
        <begin position="1"/>
        <end position="20"/>
    </location>
</feature>
<protein>
    <submittedName>
        <fullName evidence="2">Uncharacterized protein</fullName>
    </submittedName>
</protein>
<evidence type="ECO:0000313" key="2">
    <source>
        <dbReference type="EMBL" id="CCA74850.1"/>
    </source>
</evidence>
<sequence>MAEESTTRLALPAPEDVKDDDKTTLELNSTIKLDKLGPMIVNSDGTISRISNWQEMSQLERDRTVRILLKRNQIRLDYLGNAQSSESLDKAENKQE</sequence>
<organism evidence="2 3">
    <name type="scientific">Serendipita indica (strain DSM 11827)</name>
    <name type="common">Root endophyte fungus</name>
    <name type="synonym">Piriformospora indica</name>
    <dbReference type="NCBI Taxonomy" id="1109443"/>
    <lineage>
        <taxon>Eukaryota</taxon>
        <taxon>Fungi</taxon>
        <taxon>Dikarya</taxon>
        <taxon>Basidiomycota</taxon>
        <taxon>Agaricomycotina</taxon>
        <taxon>Agaricomycetes</taxon>
        <taxon>Sebacinales</taxon>
        <taxon>Serendipitaceae</taxon>
        <taxon>Serendipita</taxon>
    </lineage>
</organism>
<dbReference type="HOGENOM" id="CLU_093522_4_0_1"/>
<reference evidence="2 3" key="1">
    <citation type="journal article" date="2011" name="PLoS Pathog.">
        <title>Endophytic Life Strategies Decoded by Genome and Transcriptome Analyses of the Mutualistic Root Symbiont Piriformospora indica.</title>
        <authorList>
            <person name="Zuccaro A."/>
            <person name="Lahrmann U."/>
            <person name="Guldener U."/>
            <person name="Langen G."/>
            <person name="Pfiffi S."/>
            <person name="Biedenkopf D."/>
            <person name="Wong P."/>
            <person name="Samans B."/>
            <person name="Grimm C."/>
            <person name="Basiewicz M."/>
            <person name="Murat C."/>
            <person name="Martin F."/>
            <person name="Kogel K.H."/>
        </authorList>
    </citation>
    <scope>NUCLEOTIDE SEQUENCE [LARGE SCALE GENOMIC DNA]</scope>
    <source>
        <strain evidence="2 3">DSM 11827</strain>
    </source>
</reference>
<dbReference type="Proteomes" id="UP000007148">
    <property type="component" value="Unassembled WGS sequence"/>
</dbReference>
<dbReference type="OrthoDB" id="4590138at2759"/>
<dbReference type="PANTHER" id="PTHR39474">
    <property type="entry name" value="UNNAMED PRODUCT"/>
    <property type="match status" value="1"/>
</dbReference>
<evidence type="ECO:0000256" key="1">
    <source>
        <dbReference type="SAM" id="MobiDB-lite"/>
    </source>
</evidence>
<dbReference type="OMA" id="WAGMTEH"/>
<accession>G4TU57</accession>
<dbReference type="eggNOG" id="ENOG502S84A">
    <property type="taxonomic scope" value="Eukaryota"/>
</dbReference>
<comment type="caution">
    <text evidence="2">The sequence shown here is derived from an EMBL/GenBank/DDBJ whole genome shotgun (WGS) entry which is preliminary data.</text>
</comment>
<dbReference type="EMBL" id="CAFZ01000363">
    <property type="protein sequence ID" value="CCA74850.1"/>
    <property type="molecule type" value="Genomic_DNA"/>
</dbReference>
<dbReference type="STRING" id="1109443.G4TU57"/>
<name>G4TU57_SERID</name>
<dbReference type="InParanoid" id="G4TU57"/>
<evidence type="ECO:0000313" key="3">
    <source>
        <dbReference type="Proteomes" id="UP000007148"/>
    </source>
</evidence>
<proteinExistence type="predicted"/>
<keyword evidence="3" id="KW-1185">Reference proteome</keyword>
<dbReference type="PANTHER" id="PTHR39474:SF1">
    <property type="entry name" value="FUNGAL SPECIFIC TRANSCRIPTION FACTOR"/>
    <property type="match status" value="1"/>
</dbReference>
<dbReference type="AlphaFoldDB" id="G4TU57"/>
<gene>
    <name evidence="2" type="ORF">PIIN_08819</name>
</gene>